<organism evidence="1 2">
    <name type="scientific">Chitinimonas arctica</name>
    <dbReference type="NCBI Taxonomy" id="2594795"/>
    <lineage>
        <taxon>Bacteria</taxon>
        <taxon>Pseudomonadati</taxon>
        <taxon>Pseudomonadota</taxon>
        <taxon>Betaproteobacteria</taxon>
        <taxon>Neisseriales</taxon>
        <taxon>Chitinibacteraceae</taxon>
        <taxon>Chitinimonas</taxon>
    </lineage>
</organism>
<gene>
    <name evidence="1" type="ORF">FNU76_02500</name>
</gene>
<dbReference type="GO" id="GO:0003677">
    <property type="term" value="F:DNA binding"/>
    <property type="evidence" value="ECO:0007669"/>
    <property type="project" value="InterPro"/>
</dbReference>
<reference evidence="2" key="1">
    <citation type="submission" date="2019-07" db="EMBL/GenBank/DDBJ databases">
        <title>Chitinimonas sp. nov., isolated from Ny-Alesund, arctica soil.</title>
        <authorList>
            <person name="Xu Q."/>
            <person name="Peng F."/>
        </authorList>
    </citation>
    <scope>NUCLEOTIDE SEQUENCE [LARGE SCALE GENOMIC DNA]</scope>
    <source>
        <strain evidence="2">R3-44</strain>
    </source>
</reference>
<evidence type="ECO:0000313" key="2">
    <source>
        <dbReference type="Proteomes" id="UP000317550"/>
    </source>
</evidence>
<dbReference type="SUPFAM" id="SSF47413">
    <property type="entry name" value="lambda repressor-like DNA-binding domains"/>
    <property type="match status" value="1"/>
</dbReference>
<keyword evidence="2" id="KW-1185">Reference proteome</keyword>
<proteinExistence type="predicted"/>
<dbReference type="Proteomes" id="UP000317550">
    <property type="component" value="Chromosome"/>
</dbReference>
<dbReference type="AlphaFoldDB" id="A0A516SAY9"/>
<protein>
    <submittedName>
        <fullName evidence="1">Helix-turn-helix domain-containing protein</fullName>
    </submittedName>
</protein>
<sequence>MNNHLLEVIESSGGRTKVAARLGVTYQGLNDWLNRGVVPPERVLPLCRSCDWRTTPHQIRADVYPHPDDGLPQAFRKQLVIPGESVTANSMDH</sequence>
<evidence type="ECO:0000313" key="1">
    <source>
        <dbReference type="EMBL" id="QDQ25312.1"/>
    </source>
</evidence>
<name>A0A516SAY9_9NEIS</name>
<dbReference type="EMBL" id="CP041730">
    <property type="protein sequence ID" value="QDQ25312.1"/>
    <property type="molecule type" value="Genomic_DNA"/>
</dbReference>
<dbReference type="KEGG" id="cari:FNU76_02500"/>
<dbReference type="Pfam" id="PF15943">
    <property type="entry name" value="YdaS_toxin"/>
    <property type="match status" value="1"/>
</dbReference>
<accession>A0A516SAY9</accession>
<dbReference type="OrthoDB" id="6372288at2"/>
<dbReference type="RefSeq" id="WP_143856237.1">
    <property type="nucleotide sequence ID" value="NZ_CP041730.1"/>
</dbReference>
<dbReference type="InterPro" id="IPR031856">
    <property type="entry name" value="YdaS_toxin-like"/>
</dbReference>
<dbReference type="Gene3D" id="1.10.260.40">
    <property type="entry name" value="lambda repressor-like DNA-binding domains"/>
    <property type="match status" value="1"/>
</dbReference>
<dbReference type="InterPro" id="IPR010982">
    <property type="entry name" value="Lambda_DNA-bd_dom_sf"/>
</dbReference>